<accession>A0A075G451</accession>
<reference evidence="3" key="1">
    <citation type="journal article" date="2014" name="Genome Biol. Evol.">
        <title>Pangenome evidence for extensive interdomain horizontal transfer affecting lineage core and shell genes in uncultured planktonic thaumarchaeota and euryarchaeota.</title>
        <authorList>
            <person name="Deschamps P."/>
            <person name="Zivanovic Y."/>
            <person name="Moreira D."/>
            <person name="Rodriguez-Valera F."/>
            <person name="Lopez-Garcia P."/>
        </authorList>
    </citation>
    <scope>NUCLEOTIDE SEQUENCE</scope>
</reference>
<keyword evidence="1" id="KW-0175">Coiled coil</keyword>
<feature type="compositionally biased region" description="Polar residues" evidence="2">
    <location>
        <begin position="479"/>
        <end position="488"/>
    </location>
</feature>
<feature type="region of interest" description="Disordered" evidence="2">
    <location>
        <begin position="219"/>
        <end position="251"/>
    </location>
</feature>
<evidence type="ECO:0000256" key="1">
    <source>
        <dbReference type="SAM" id="Coils"/>
    </source>
</evidence>
<protein>
    <submittedName>
        <fullName evidence="3">Uncharacterized protein</fullName>
    </submittedName>
</protein>
<sequence>MACLLTLALLSPLAGLAAAEQDEQNSDHVDTVLVIAVNEDGTIDITMAQEMFSTLVEGASGESADTLPPIASIQMSIGLDDAGHLELDDFVITLADELPDEVTVSVSLSDGVWELLQNGNLTADDILNMIPLEMVDEEDESEEEEFPDEEPAEDEPVDEESDPENDEQHQSNLTVEECEEFLLNLRESMNDDDFDESDVDWQMFEDCQEILFDPVDFDEDDFADDEQWDDEHHGSEEDCHDEDEFDDEHPWDDIDSEEWEEIWDAWDNLIEEYNERLADIEEREQEEFSSLSEECEEARAELIEDYYENYYELLEQMEENLEDIEELHESDLEALYATYEHEYSELEELLNNSTTDAEFEEIMHQMAGLLQQAGIDIDSLADHYELWSQEIHEEAFADMDELLDQLDADFAALDEECHAAMEALRQQFEQEYEDLDDWYQEQAEILDARMLELVGEDADEPVDERHPDEESPDEEDVNDTSSTSNMESNGDFGIGDTVPGFTGLLSVVAMSGAVLLAGRRRLL</sequence>
<name>A0A075G451_9EURY</name>
<organism evidence="3">
    <name type="scientific">uncultured marine group II/III euryarchaeote KM3_100_D04</name>
    <dbReference type="NCBI Taxonomy" id="1457841"/>
    <lineage>
        <taxon>Archaea</taxon>
        <taxon>Methanobacteriati</taxon>
        <taxon>Methanobacteriota</taxon>
        <taxon>environmental samples</taxon>
    </lineage>
</organism>
<feature type="compositionally biased region" description="Acidic residues" evidence="2">
    <location>
        <begin position="238"/>
        <end position="251"/>
    </location>
</feature>
<feature type="compositionally biased region" description="Acidic residues" evidence="2">
    <location>
        <begin position="136"/>
        <end position="165"/>
    </location>
</feature>
<feature type="compositionally biased region" description="Acidic residues" evidence="2">
    <location>
        <begin position="219"/>
        <end position="229"/>
    </location>
</feature>
<feature type="region of interest" description="Disordered" evidence="2">
    <location>
        <begin position="136"/>
        <end position="173"/>
    </location>
</feature>
<dbReference type="EMBL" id="KF900545">
    <property type="protein sequence ID" value="AIE98825.1"/>
    <property type="molecule type" value="Genomic_DNA"/>
</dbReference>
<dbReference type="AlphaFoldDB" id="A0A075G451"/>
<feature type="coiled-coil region" evidence="1">
    <location>
        <begin position="263"/>
        <end position="356"/>
    </location>
</feature>
<evidence type="ECO:0000313" key="3">
    <source>
        <dbReference type="EMBL" id="AIE98825.1"/>
    </source>
</evidence>
<proteinExistence type="predicted"/>
<feature type="region of interest" description="Disordered" evidence="2">
    <location>
        <begin position="458"/>
        <end position="493"/>
    </location>
</feature>
<dbReference type="Gene3D" id="1.20.5.1230">
    <property type="entry name" value="Apolipoprotein A-I"/>
    <property type="match status" value="1"/>
</dbReference>
<evidence type="ECO:0000256" key="2">
    <source>
        <dbReference type="SAM" id="MobiDB-lite"/>
    </source>
</evidence>